<dbReference type="InterPro" id="IPR003891">
    <property type="entry name" value="Initiation_fac_eIF4g_MI"/>
</dbReference>
<dbReference type="Proteomes" id="UP001162164">
    <property type="component" value="Unassembled WGS sequence"/>
</dbReference>
<dbReference type="Pfam" id="PF02847">
    <property type="entry name" value="MA3"/>
    <property type="match status" value="1"/>
</dbReference>
<dbReference type="EMBL" id="JAPWTJ010001872">
    <property type="protein sequence ID" value="KAJ8969084.1"/>
    <property type="molecule type" value="Genomic_DNA"/>
</dbReference>
<evidence type="ECO:0000256" key="3">
    <source>
        <dbReference type="ARBA" id="ARBA00023242"/>
    </source>
</evidence>
<dbReference type="SMART" id="SM00544">
    <property type="entry name" value="MA3"/>
    <property type="match status" value="1"/>
</dbReference>
<feature type="domain" description="MI" evidence="4">
    <location>
        <begin position="190"/>
        <end position="306"/>
    </location>
</feature>
<accession>A0ABQ9IY96</accession>
<dbReference type="PANTHER" id="PTHR18034">
    <property type="entry name" value="CELL CYCLE CONTROL PROTEIN CWF22-RELATED"/>
    <property type="match status" value="1"/>
</dbReference>
<comment type="subcellular location">
    <subcellularLocation>
        <location evidence="1">Nucleus</location>
        <location evidence="1">Nucleolus</location>
    </subcellularLocation>
</comment>
<keyword evidence="3" id="KW-0539">Nucleus</keyword>
<reference evidence="5" key="1">
    <citation type="journal article" date="2023" name="Insect Mol. Biol.">
        <title>Genome sequencing provides insights into the evolution of gene families encoding plant cell wall-degrading enzymes in longhorned beetles.</title>
        <authorList>
            <person name="Shin N.R."/>
            <person name="Okamura Y."/>
            <person name="Kirsch R."/>
            <person name="Pauchet Y."/>
        </authorList>
    </citation>
    <scope>NUCLEOTIDE SEQUENCE</scope>
    <source>
        <strain evidence="5">MMC_N1</strain>
    </source>
</reference>
<dbReference type="InterPro" id="IPR050781">
    <property type="entry name" value="CWC22_splicing_factor"/>
</dbReference>
<protein>
    <recommendedName>
        <fullName evidence="4">MI domain-containing protein</fullName>
    </recommendedName>
</protein>
<organism evidence="5 6">
    <name type="scientific">Molorchus minor</name>
    <dbReference type="NCBI Taxonomy" id="1323400"/>
    <lineage>
        <taxon>Eukaryota</taxon>
        <taxon>Metazoa</taxon>
        <taxon>Ecdysozoa</taxon>
        <taxon>Arthropoda</taxon>
        <taxon>Hexapoda</taxon>
        <taxon>Insecta</taxon>
        <taxon>Pterygota</taxon>
        <taxon>Neoptera</taxon>
        <taxon>Endopterygota</taxon>
        <taxon>Coleoptera</taxon>
        <taxon>Polyphaga</taxon>
        <taxon>Cucujiformia</taxon>
        <taxon>Chrysomeloidea</taxon>
        <taxon>Cerambycidae</taxon>
        <taxon>Lamiinae</taxon>
        <taxon>Monochamini</taxon>
        <taxon>Molorchus</taxon>
    </lineage>
</organism>
<dbReference type="PANTHER" id="PTHR18034:SF4">
    <property type="entry name" value="NUCLEOLAR MIF4G DOMAIN-CONTAINING PROTEIN 1"/>
    <property type="match status" value="1"/>
</dbReference>
<evidence type="ECO:0000313" key="5">
    <source>
        <dbReference type="EMBL" id="KAJ8969084.1"/>
    </source>
</evidence>
<dbReference type="Gene3D" id="1.25.40.180">
    <property type="match status" value="1"/>
</dbReference>
<dbReference type="Pfam" id="PF02854">
    <property type="entry name" value="MIF4G"/>
    <property type="match status" value="1"/>
</dbReference>
<proteinExistence type="inferred from homology"/>
<comment type="similarity">
    <text evidence="2">Belongs to the CWC22 family.</text>
</comment>
<dbReference type="InterPro" id="IPR003890">
    <property type="entry name" value="MIF4G-like_typ-3"/>
</dbReference>
<evidence type="ECO:0000256" key="2">
    <source>
        <dbReference type="ARBA" id="ARBA00006856"/>
    </source>
</evidence>
<keyword evidence="6" id="KW-1185">Reference proteome</keyword>
<evidence type="ECO:0000256" key="1">
    <source>
        <dbReference type="ARBA" id="ARBA00004604"/>
    </source>
</evidence>
<dbReference type="PROSITE" id="PS51366">
    <property type="entry name" value="MI"/>
    <property type="match status" value="1"/>
</dbReference>
<gene>
    <name evidence="5" type="ORF">NQ317_016329</name>
</gene>
<evidence type="ECO:0000313" key="6">
    <source>
        <dbReference type="Proteomes" id="UP001162164"/>
    </source>
</evidence>
<sequence length="365" mass="42492">MMDNTVSVIAQLYNFKLFDSKLIYEILKNLSEKFGEKDIECILCILRNIGFALRKDDPLELKNLILNLQKQASNASDSVKDNPRVKFMLDILLAIKNNNVSKIPNYDTSYPDHLKKVMKGFIRKGNYVTNLNISYEDLLKANERGKWWVVGSAWTGSTTENSEKSNKPVQVEGFSKKLLDLAAKQRMNTDVRRNIFCIIMSAEDYMDAFEKLLHLGLKNQQEREIINIILQCCLRERVYNPYYAVLAQKFCDYDRRFQMTIKYSVWDKLKSLSDHSGSQISNLAKLLAHLFIEKGLPISTLKVVQFSELDKITLRFMRQTLLGILLHKETEDCLSVFEKVAQSDKLKMFRESLRLFIHHFLFEES</sequence>
<comment type="caution">
    <text evidence="5">The sequence shown here is derived from an EMBL/GenBank/DDBJ whole genome shotgun (WGS) entry which is preliminary data.</text>
</comment>
<dbReference type="SUPFAM" id="SSF48371">
    <property type="entry name" value="ARM repeat"/>
    <property type="match status" value="1"/>
</dbReference>
<name>A0ABQ9IY96_9CUCU</name>
<evidence type="ECO:0000259" key="4">
    <source>
        <dbReference type="PROSITE" id="PS51366"/>
    </source>
</evidence>
<dbReference type="InterPro" id="IPR016024">
    <property type="entry name" value="ARM-type_fold"/>
</dbReference>